<reference evidence="3 5" key="2">
    <citation type="submission" date="2018-12" db="EMBL/GenBank/DDBJ databases">
        <title>Genome of Verticillium dahliae isolate Getta Getta.</title>
        <authorList>
            <person name="Gardiner D.M."/>
        </authorList>
    </citation>
    <scope>NUCLEOTIDE SEQUENCE [LARGE SCALE GENOMIC DNA]</scope>
    <source>
        <strain evidence="3 5">Getta Getta</strain>
    </source>
</reference>
<dbReference type="EMBL" id="RSDZ01000212">
    <property type="protein sequence ID" value="RXG41460.1"/>
    <property type="molecule type" value="Genomic_DNA"/>
</dbReference>
<feature type="compositionally biased region" description="Basic and acidic residues" evidence="1">
    <location>
        <begin position="1"/>
        <end position="24"/>
    </location>
</feature>
<comment type="caution">
    <text evidence="2">The sequence shown here is derived from an EMBL/GenBank/DDBJ whole genome shotgun (WGS) entry which is preliminary data.</text>
</comment>
<protein>
    <submittedName>
        <fullName evidence="2">Uncharacterized protein</fullName>
    </submittedName>
</protein>
<name>A0A2J8EH59_VERDA</name>
<dbReference type="AlphaFoldDB" id="A0A2J8EH59"/>
<evidence type="ECO:0000313" key="2">
    <source>
        <dbReference type="EMBL" id="PNH36271.1"/>
    </source>
</evidence>
<feature type="compositionally biased region" description="Basic residues" evidence="1">
    <location>
        <begin position="36"/>
        <end position="52"/>
    </location>
</feature>
<feature type="region of interest" description="Disordered" evidence="1">
    <location>
        <begin position="1"/>
        <end position="112"/>
    </location>
</feature>
<gene>
    <name evidence="2" type="ORF">BJF96_g558</name>
    <name evidence="3" type="ORF">VDGE_21036</name>
</gene>
<evidence type="ECO:0000313" key="4">
    <source>
        <dbReference type="Proteomes" id="UP000236305"/>
    </source>
</evidence>
<feature type="compositionally biased region" description="Basic and acidic residues" evidence="1">
    <location>
        <begin position="98"/>
        <end position="112"/>
    </location>
</feature>
<dbReference type="Proteomes" id="UP000288725">
    <property type="component" value="Unassembled WGS sequence"/>
</dbReference>
<proteinExistence type="predicted"/>
<sequence>MKNRNEPRKMQDKGEPPRPSERGGWKQSTVLPRKEPNKRRKQQKLRGHREWKKRIEPPQRRKSAGGRRTREKDKLKSVLEKLHGKRESNMNWRLKQGYAERRKEKQEKGLPK</sequence>
<dbReference type="EMBL" id="MPSH01000001">
    <property type="protein sequence ID" value="PNH36271.1"/>
    <property type="molecule type" value="Genomic_DNA"/>
</dbReference>
<reference evidence="2 4" key="1">
    <citation type="submission" date="2017-12" db="EMBL/GenBank/DDBJ databases">
        <title>Comparative genomics yields insights into virulence evolution of Verticillium dahliae.</title>
        <authorList>
            <person name="Fan R."/>
            <person name="Armitage A.D."/>
            <person name="Cascant-Lopez E."/>
            <person name="Sobczyk M."/>
            <person name="Cockerton H.M."/>
            <person name="Harrison R.J."/>
        </authorList>
    </citation>
    <scope>NUCLEOTIDE SEQUENCE [LARGE SCALE GENOMIC DNA]</scope>
    <source>
        <strain evidence="2 4">12008</strain>
    </source>
</reference>
<evidence type="ECO:0000313" key="3">
    <source>
        <dbReference type="EMBL" id="RXG41460.1"/>
    </source>
</evidence>
<feature type="compositionally biased region" description="Basic and acidic residues" evidence="1">
    <location>
        <begin position="68"/>
        <end position="88"/>
    </location>
</feature>
<dbReference type="Proteomes" id="UP000236305">
    <property type="component" value="Unassembled WGS sequence"/>
</dbReference>
<organism evidence="2 4">
    <name type="scientific">Verticillium dahliae</name>
    <name type="common">Verticillium wilt</name>
    <dbReference type="NCBI Taxonomy" id="27337"/>
    <lineage>
        <taxon>Eukaryota</taxon>
        <taxon>Fungi</taxon>
        <taxon>Dikarya</taxon>
        <taxon>Ascomycota</taxon>
        <taxon>Pezizomycotina</taxon>
        <taxon>Sordariomycetes</taxon>
        <taxon>Hypocreomycetidae</taxon>
        <taxon>Glomerellales</taxon>
        <taxon>Plectosphaerellaceae</taxon>
        <taxon>Verticillium</taxon>
    </lineage>
</organism>
<accession>A0A2J8EH59</accession>
<evidence type="ECO:0000313" key="5">
    <source>
        <dbReference type="Proteomes" id="UP000288725"/>
    </source>
</evidence>
<evidence type="ECO:0000256" key="1">
    <source>
        <dbReference type="SAM" id="MobiDB-lite"/>
    </source>
</evidence>